<comment type="caution">
    <text evidence="2">The sequence shown here is derived from an EMBL/GenBank/DDBJ whole genome shotgun (WGS) entry which is preliminary data.</text>
</comment>
<evidence type="ECO:0000313" key="3">
    <source>
        <dbReference type="Proteomes" id="UP000035947"/>
    </source>
</evidence>
<organism evidence="2 3">
    <name type="scientific">Methylobacterium platani JCM 14648</name>
    <dbReference type="NCBI Taxonomy" id="1295136"/>
    <lineage>
        <taxon>Bacteria</taxon>
        <taxon>Pseudomonadati</taxon>
        <taxon>Pseudomonadota</taxon>
        <taxon>Alphaproteobacteria</taxon>
        <taxon>Hyphomicrobiales</taxon>
        <taxon>Methylobacteriaceae</taxon>
        <taxon>Methylobacterium</taxon>
    </lineage>
</organism>
<proteinExistence type="predicted"/>
<accession>A0ABR5H3F5</accession>
<dbReference type="EMBL" id="JXOD01000089">
    <property type="protein sequence ID" value="KMO17998.1"/>
    <property type="molecule type" value="Genomic_DNA"/>
</dbReference>
<evidence type="ECO:0000313" key="2">
    <source>
        <dbReference type="EMBL" id="KMO17998.1"/>
    </source>
</evidence>
<evidence type="ECO:0000256" key="1">
    <source>
        <dbReference type="SAM" id="MobiDB-lite"/>
    </source>
</evidence>
<dbReference type="RefSeq" id="WP_048433775.1">
    <property type="nucleotide sequence ID" value="NZ_JXOD01000089.1"/>
</dbReference>
<protein>
    <submittedName>
        <fullName evidence="2">Uncharacterized protein</fullName>
    </submittedName>
</protein>
<reference evidence="2 3" key="1">
    <citation type="submission" date="2015-01" db="EMBL/GenBank/DDBJ databases">
        <title>Genome sequencing of Methylobacterium platani JCM14648 type strain.</title>
        <authorList>
            <person name="Chaudhry V."/>
            <person name="Patil P.B."/>
        </authorList>
    </citation>
    <scope>NUCLEOTIDE SEQUENCE [LARGE SCALE GENOMIC DNA]</scope>
    <source>
        <strain evidence="2 3">JCM 14648</strain>
    </source>
</reference>
<gene>
    <name evidence="2" type="ORF">SQ03_11100</name>
</gene>
<feature type="region of interest" description="Disordered" evidence="1">
    <location>
        <begin position="1"/>
        <end position="65"/>
    </location>
</feature>
<feature type="compositionally biased region" description="Basic and acidic residues" evidence="1">
    <location>
        <begin position="26"/>
        <end position="49"/>
    </location>
</feature>
<keyword evidence="3" id="KW-1185">Reference proteome</keyword>
<dbReference type="Proteomes" id="UP000035947">
    <property type="component" value="Unassembled WGS sequence"/>
</dbReference>
<name>A0ABR5H3F5_9HYPH</name>
<sequence length="65" mass="7571">MMQRRHARTEAGSTPATHRKPPADTFDPHFPRRDGINDRVVRRVPDTPDGRLVAYDPHFRPREGR</sequence>